<dbReference type="OrthoDB" id="264250at2"/>
<evidence type="ECO:0000313" key="7">
    <source>
        <dbReference type="EMBL" id="TIX48981.1"/>
    </source>
</evidence>
<feature type="transmembrane region" description="Helical" evidence="5">
    <location>
        <begin position="135"/>
        <end position="153"/>
    </location>
</feature>
<evidence type="ECO:0000256" key="5">
    <source>
        <dbReference type="SAM" id="Phobius"/>
    </source>
</evidence>
<reference evidence="7 8" key="1">
    <citation type="submission" date="2019-04" db="EMBL/GenBank/DDBJ databases">
        <title>Altererythrobacter aquimixticola sp. nov., isolated from sediment of junction between the ocean and a freshwater spring.</title>
        <authorList>
            <person name="Yoon J.-H."/>
        </authorList>
    </citation>
    <scope>NUCLEOTIDE SEQUENCE [LARGE SCALE GENOMIC DNA]</scope>
    <source>
        <strain evidence="7 8">SSKS-13</strain>
    </source>
</reference>
<feature type="domain" description="O-antigen ligase-related" evidence="6">
    <location>
        <begin position="222"/>
        <end position="347"/>
    </location>
</feature>
<accession>A0A4T3EY52</accession>
<feature type="transmembrane region" description="Helical" evidence="5">
    <location>
        <begin position="384"/>
        <end position="409"/>
    </location>
</feature>
<feature type="transmembrane region" description="Helical" evidence="5">
    <location>
        <begin position="54"/>
        <end position="72"/>
    </location>
</feature>
<evidence type="ECO:0000256" key="3">
    <source>
        <dbReference type="ARBA" id="ARBA00022989"/>
    </source>
</evidence>
<comment type="caution">
    <text evidence="7">The sequence shown here is derived from an EMBL/GenBank/DDBJ whole genome shotgun (WGS) entry which is preliminary data.</text>
</comment>
<feature type="transmembrane region" description="Helical" evidence="5">
    <location>
        <begin position="258"/>
        <end position="277"/>
    </location>
</feature>
<dbReference type="PANTHER" id="PTHR37422:SF13">
    <property type="entry name" value="LIPOPOLYSACCHARIDE BIOSYNTHESIS PROTEIN PA4999-RELATED"/>
    <property type="match status" value="1"/>
</dbReference>
<sequence>MASVPTSPSTVSLAESGPTSEKALPTRVLAMAAFFWVLLLPPQFNAQIGTVVLPAYRILLFAVMLLVIITIIRGQLRWTLPDTLVCGIGLWIIIALFATMDVETAIQGGGSQFIDIVISYLCGRIAIRSPRDFRIFLVLIAPALGFIALMLALESITHSFIVQPLASAVTGQPVRLGAVERLGLMRAPGPFPHSILAGIFFGSFLPLYALSGLRGWPKITGFIASLCSFFTISSAALLALLAGFGLIFYSWLTEQISGISWRLFVLACAVVMFVLELATKSGAFVLLVRYAALNSVSSYNRILIWNHGSASVRNHPFFGVGYNDWERPFWMLESVDNYWLWLAIQYGALPSILLLAATVVAVYRLGRAASHSPRADRHLRMGVAISYSIFALGIISVAIWLSALVWFYALLGITVSLGMAHRSDRQSQTAD</sequence>
<evidence type="ECO:0000256" key="1">
    <source>
        <dbReference type="ARBA" id="ARBA00004141"/>
    </source>
</evidence>
<organism evidence="7 8">
    <name type="scientific">Alteraurantiacibacter aquimixticola</name>
    <dbReference type="NCBI Taxonomy" id="2489173"/>
    <lineage>
        <taxon>Bacteria</taxon>
        <taxon>Pseudomonadati</taxon>
        <taxon>Pseudomonadota</taxon>
        <taxon>Alphaproteobacteria</taxon>
        <taxon>Sphingomonadales</taxon>
        <taxon>Erythrobacteraceae</taxon>
        <taxon>Alteraurantiacibacter</taxon>
    </lineage>
</organism>
<feature type="transmembrane region" description="Helical" evidence="5">
    <location>
        <begin position="28"/>
        <end position="48"/>
    </location>
</feature>
<keyword evidence="8" id="KW-1185">Reference proteome</keyword>
<feature type="transmembrane region" description="Helical" evidence="5">
    <location>
        <begin position="191"/>
        <end position="210"/>
    </location>
</feature>
<feature type="transmembrane region" description="Helical" evidence="5">
    <location>
        <begin position="79"/>
        <end position="98"/>
    </location>
</feature>
<dbReference type="EMBL" id="SSHH01000004">
    <property type="protein sequence ID" value="TIX48981.1"/>
    <property type="molecule type" value="Genomic_DNA"/>
</dbReference>
<dbReference type="Proteomes" id="UP000309389">
    <property type="component" value="Unassembled WGS sequence"/>
</dbReference>
<dbReference type="GO" id="GO:0016020">
    <property type="term" value="C:membrane"/>
    <property type="evidence" value="ECO:0007669"/>
    <property type="project" value="UniProtKB-SubCell"/>
</dbReference>
<protein>
    <recommendedName>
        <fullName evidence="6">O-antigen ligase-related domain-containing protein</fullName>
    </recommendedName>
</protein>
<dbReference type="InterPro" id="IPR051533">
    <property type="entry name" value="WaaL-like"/>
</dbReference>
<name>A0A4T3EY52_9SPHN</name>
<keyword evidence="3 5" id="KW-1133">Transmembrane helix</keyword>
<keyword evidence="4 5" id="KW-0472">Membrane</keyword>
<keyword evidence="2 5" id="KW-0812">Transmembrane</keyword>
<gene>
    <name evidence="7" type="ORF">E5222_14705</name>
</gene>
<dbReference type="InterPro" id="IPR007016">
    <property type="entry name" value="O-antigen_ligase-rel_domated"/>
</dbReference>
<dbReference type="Pfam" id="PF04932">
    <property type="entry name" value="Wzy_C"/>
    <property type="match status" value="1"/>
</dbReference>
<dbReference type="AlphaFoldDB" id="A0A4T3EY52"/>
<evidence type="ECO:0000256" key="4">
    <source>
        <dbReference type="ARBA" id="ARBA00023136"/>
    </source>
</evidence>
<feature type="transmembrane region" description="Helical" evidence="5">
    <location>
        <begin position="284"/>
        <end position="304"/>
    </location>
</feature>
<comment type="subcellular location">
    <subcellularLocation>
        <location evidence="1">Membrane</location>
        <topology evidence="1">Multi-pass membrane protein</topology>
    </subcellularLocation>
</comment>
<evidence type="ECO:0000259" key="6">
    <source>
        <dbReference type="Pfam" id="PF04932"/>
    </source>
</evidence>
<dbReference type="PANTHER" id="PTHR37422">
    <property type="entry name" value="TEICHURONIC ACID BIOSYNTHESIS PROTEIN TUAE"/>
    <property type="match status" value="1"/>
</dbReference>
<feature type="transmembrane region" description="Helical" evidence="5">
    <location>
        <begin position="222"/>
        <end position="252"/>
    </location>
</feature>
<proteinExistence type="predicted"/>
<feature type="transmembrane region" description="Helical" evidence="5">
    <location>
        <begin position="338"/>
        <end position="363"/>
    </location>
</feature>
<evidence type="ECO:0000256" key="2">
    <source>
        <dbReference type="ARBA" id="ARBA00022692"/>
    </source>
</evidence>
<evidence type="ECO:0000313" key="8">
    <source>
        <dbReference type="Proteomes" id="UP000309389"/>
    </source>
</evidence>